<evidence type="ECO:0000313" key="2">
    <source>
        <dbReference type="EMBL" id="KAK0477992.1"/>
    </source>
</evidence>
<name>A0AA39P5J8_9AGAR</name>
<dbReference type="Proteomes" id="UP001175227">
    <property type="component" value="Unassembled WGS sequence"/>
</dbReference>
<dbReference type="PANTHER" id="PTHR35871:SF1">
    <property type="entry name" value="CXC1-LIKE CYSTEINE CLUSTER ASSOCIATED WITH KDZ TRANSPOSASES DOMAIN-CONTAINING PROTEIN"/>
    <property type="match status" value="1"/>
</dbReference>
<dbReference type="Gene3D" id="3.30.420.10">
    <property type="entry name" value="Ribonuclease H-like superfamily/Ribonuclease H"/>
    <property type="match status" value="1"/>
</dbReference>
<protein>
    <submittedName>
        <fullName evidence="2">Uncharacterized protein</fullName>
    </submittedName>
</protein>
<dbReference type="AlphaFoldDB" id="A0AA39P5J8"/>
<dbReference type="InterPro" id="IPR036397">
    <property type="entry name" value="RNaseH_sf"/>
</dbReference>
<feature type="region of interest" description="Disordered" evidence="1">
    <location>
        <begin position="1"/>
        <end position="71"/>
    </location>
</feature>
<dbReference type="EMBL" id="JAUEPR010000015">
    <property type="protein sequence ID" value="KAK0477992.1"/>
    <property type="molecule type" value="Genomic_DNA"/>
</dbReference>
<sequence length="540" mass="62489">MKAYFAPRPPAPSPATTPTPAPNFEASATSEEIFTGYLSDVSESRDADDEDEDDDGSEWQESDDDSSLSLSLPSLPSKLLPQVRPLQRQHLDIPYRVQCDIAKAEWAEKRGKVLKSALHDIEKIFASRCTEFESGQNGLQFYRAQAIRAHLEMMVKGRGSVDASGRASEALGFSPKWGARLVRRWTSAWLNKRELPKSRRGHHRKAFSLLEDPTVRAELRSYLRSNKWAINPKKLQDFTEKKMIPDEAKKYLENMVNEEMPRGLKQYMEVELFPRIHMKSHKGISLRTARRWLHLEGFRYIQHNKSLYYDGHDWVLDGEQPLKKKGVGRGIHQSDVICSTYGWIEEASQSMEYGKNYEGYWDGELFVKQLSEKIIPAFERLHGPEYQALIMVDNSQGHSAYAKDALLAHRMNWRPSGKQASMRDGWFMRDGVRVVQKMTFPATHAQFLNQPKEFFWGAVKRYLRENCDYTFQTLKDNMPKALKSVELSTIRKWEHRMVRWMAAYRSGLEAKAAQIEVKKFSSRRFASHRRVPETVARSFD</sequence>
<keyword evidence="3" id="KW-1185">Reference proteome</keyword>
<dbReference type="PANTHER" id="PTHR35871">
    <property type="entry name" value="EXPRESSED PROTEIN"/>
    <property type="match status" value="1"/>
</dbReference>
<comment type="caution">
    <text evidence="2">The sequence shown here is derived from an EMBL/GenBank/DDBJ whole genome shotgun (WGS) entry which is preliminary data.</text>
</comment>
<organism evidence="2 3">
    <name type="scientific">Armillaria novae-zelandiae</name>
    <dbReference type="NCBI Taxonomy" id="153914"/>
    <lineage>
        <taxon>Eukaryota</taxon>
        <taxon>Fungi</taxon>
        <taxon>Dikarya</taxon>
        <taxon>Basidiomycota</taxon>
        <taxon>Agaricomycotina</taxon>
        <taxon>Agaricomycetes</taxon>
        <taxon>Agaricomycetidae</taxon>
        <taxon>Agaricales</taxon>
        <taxon>Marasmiineae</taxon>
        <taxon>Physalacriaceae</taxon>
        <taxon>Armillaria</taxon>
    </lineage>
</organism>
<evidence type="ECO:0000256" key="1">
    <source>
        <dbReference type="SAM" id="MobiDB-lite"/>
    </source>
</evidence>
<reference evidence="2" key="1">
    <citation type="submission" date="2023-06" db="EMBL/GenBank/DDBJ databases">
        <authorList>
            <consortium name="Lawrence Berkeley National Laboratory"/>
            <person name="Ahrendt S."/>
            <person name="Sahu N."/>
            <person name="Indic B."/>
            <person name="Wong-Bajracharya J."/>
            <person name="Merenyi Z."/>
            <person name="Ke H.-M."/>
            <person name="Monk M."/>
            <person name="Kocsube S."/>
            <person name="Drula E."/>
            <person name="Lipzen A."/>
            <person name="Balint B."/>
            <person name="Henrissat B."/>
            <person name="Andreopoulos B."/>
            <person name="Martin F.M."/>
            <person name="Harder C.B."/>
            <person name="Rigling D."/>
            <person name="Ford K.L."/>
            <person name="Foster G.D."/>
            <person name="Pangilinan J."/>
            <person name="Papanicolaou A."/>
            <person name="Barry K."/>
            <person name="LaButti K."/>
            <person name="Viragh M."/>
            <person name="Koriabine M."/>
            <person name="Yan M."/>
            <person name="Riley R."/>
            <person name="Champramary S."/>
            <person name="Plett K.L."/>
            <person name="Tsai I.J."/>
            <person name="Slot J."/>
            <person name="Sipos G."/>
            <person name="Plett J."/>
            <person name="Nagy L.G."/>
            <person name="Grigoriev I.V."/>
        </authorList>
    </citation>
    <scope>NUCLEOTIDE SEQUENCE</scope>
    <source>
        <strain evidence="2">ICMP 16352</strain>
    </source>
</reference>
<evidence type="ECO:0000313" key="3">
    <source>
        <dbReference type="Proteomes" id="UP001175227"/>
    </source>
</evidence>
<feature type="compositionally biased region" description="Acidic residues" evidence="1">
    <location>
        <begin position="46"/>
        <end position="66"/>
    </location>
</feature>
<accession>A0AA39P5J8</accession>
<gene>
    <name evidence="2" type="ORF">IW261DRAFT_1338172</name>
</gene>
<dbReference type="GO" id="GO:0003676">
    <property type="term" value="F:nucleic acid binding"/>
    <property type="evidence" value="ECO:0007669"/>
    <property type="project" value="InterPro"/>
</dbReference>
<feature type="compositionally biased region" description="Pro residues" evidence="1">
    <location>
        <begin position="7"/>
        <end position="21"/>
    </location>
</feature>
<proteinExistence type="predicted"/>